<dbReference type="SMART" id="SM00830">
    <property type="entry name" value="CM_2"/>
    <property type="match status" value="1"/>
</dbReference>
<dbReference type="InterPro" id="IPR008241">
    <property type="entry name" value="Isochorismate_pyruvate-lyase"/>
</dbReference>
<evidence type="ECO:0000256" key="3">
    <source>
        <dbReference type="PIRSR" id="PIRSR029775-1"/>
    </source>
</evidence>
<reference evidence="5" key="1">
    <citation type="submission" date="2020-07" db="EMBL/GenBank/DDBJ databases">
        <title>Genome sequences of bacteria associated with the marine, planktonic diatom Thalassiosira profunda strain ECT2AJA-044.</title>
        <authorList>
            <person name="Gargas C.B."/>
            <person name="Roberts W.R."/>
            <person name="Alverson A.J."/>
        </authorList>
    </citation>
    <scope>NUCLEOTIDE SEQUENCE</scope>
    <source>
        <strain evidence="5">ECT2AJA-044</strain>
    </source>
</reference>
<feature type="binding site" evidence="3">
    <location>
        <position position="17"/>
    </location>
    <ligand>
        <name>substrate</name>
    </ligand>
</feature>
<keyword evidence="2" id="KW-0413">Isomerase</keyword>
<dbReference type="InterPro" id="IPR002701">
    <property type="entry name" value="CM_II_prokaryot"/>
</dbReference>
<evidence type="ECO:0000313" key="6">
    <source>
        <dbReference type="Proteomes" id="UP000665026"/>
    </source>
</evidence>
<evidence type="ECO:0000313" key="5">
    <source>
        <dbReference type="EMBL" id="QTN34983.1"/>
    </source>
</evidence>
<dbReference type="GO" id="GO:0004106">
    <property type="term" value="F:chorismate mutase activity"/>
    <property type="evidence" value="ECO:0007669"/>
    <property type="project" value="UniProtKB-EC"/>
</dbReference>
<dbReference type="PIRSF" id="PIRSF029775">
    <property type="entry name" value="Isochor_pyr_lyas"/>
    <property type="match status" value="1"/>
</dbReference>
<dbReference type="PROSITE" id="PS51168">
    <property type="entry name" value="CHORISMATE_MUT_2"/>
    <property type="match status" value="1"/>
</dbReference>
<dbReference type="EC" id="5.4.99.5" evidence="1"/>
<evidence type="ECO:0000259" key="4">
    <source>
        <dbReference type="PROSITE" id="PS51168"/>
    </source>
</evidence>
<dbReference type="InterPro" id="IPR036979">
    <property type="entry name" value="CM_dom_sf"/>
</dbReference>
<feature type="binding site" evidence="3">
    <location>
        <position position="94"/>
    </location>
    <ligand>
        <name>substrate</name>
    </ligand>
</feature>
<dbReference type="RefSeq" id="WP_209355668.1">
    <property type="nucleotide sequence ID" value="NZ_CP060010.1"/>
</dbReference>
<gene>
    <name evidence="5" type="ORF">HZ995_10815</name>
</gene>
<dbReference type="Pfam" id="PF01817">
    <property type="entry name" value="CM_2"/>
    <property type="match status" value="1"/>
</dbReference>
<feature type="binding site" evidence="3">
    <location>
        <position position="45"/>
    </location>
    <ligand>
        <name>substrate</name>
    </ligand>
</feature>
<evidence type="ECO:0000256" key="2">
    <source>
        <dbReference type="ARBA" id="ARBA00023235"/>
    </source>
</evidence>
<dbReference type="PANTHER" id="PTHR38041:SF1">
    <property type="entry name" value="CHORISMATE MUTASE"/>
    <property type="match status" value="1"/>
</dbReference>
<feature type="binding site" evidence="3">
    <location>
        <position position="34"/>
    </location>
    <ligand>
        <name>substrate</name>
    </ligand>
</feature>
<dbReference type="KEGG" id="cact:HZ995_10815"/>
<name>A0A975EMW3_9RHOB</name>
<feature type="domain" description="Chorismate mutase" evidence="4">
    <location>
        <begin position="7"/>
        <end position="98"/>
    </location>
</feature>
<dbReference type="GO" id="GO:0009697">
    <property type="term" value="P:salicylic acid biosynthetic process"/>
    <property type="evidence" value="ECO:0007669"/>
    <property type="project" value="InterPro"/>
</dbReference>
<evidence type="ECO:0000256" key="1">
    <source>
        <dbReference type="ARBA" id="ARBA00012404"/>
    </source>
</evidence>
<dbReference type="AlphaFoldDB" id="A0A975EMW3"/>
<dbReference type="InterPro" id="IPR051331">
    <property type="entry name" value="Chorismate_mutase-related"/>
</dbReference>
<dbReference type="InterPro" id="IPR036263">
    <property type="entry name" value="Chorismate_II_sf"/>
</dbReference>
<dbReference type="GO" id="GO:0046417">
    <property type="term" value="P:chorismate metabolic process"/>
    <property type="evidence" value="ECO:0007669"/>
    <property type="project" value="InterPro"/>
</dbReference>
<dbReference type="EMBL" id="CP060010">
    <property type="protein sequence ID" value="QTN34983.1"/>
    <property type="molecule type" value="Genomic_DNA"/>
</dbReference>
<accession>A0A975EMW3</accession>
<dbReference type="SUPFAM" id="SSF48600">
    <property type="entry name" value="Chorismate mutase II"/>
    <property type="match status" value="1"/>
</dbReference>
<protein>
    <recommendedName>
        <fullName evidence="1">chorismate mutase</fullName>
        <ecNumber evidence="1">5.4.99.5</ecNumber>
    </recommendedName>
</protein>
<dbReference type="Proteomes" id="UP000665026">
    <property type="component" value="Chromosome"/>
</dbReference>
<proteinExistence type="predicted"/>
<dbReference type="PANTHER" id="PTHR38041">
    <property type="entry name" value="CHORISMATE MUTASE"/>
    <property type="match status" value="1"/>
</dbReference>
<dbReference type="Gene3D" id="1.20.59.10">
    <property type="entry name" value="Chorismate mutase"/>
    <property type="match status" value="1"/>
</dbReference>
<dbReference type="GO" id="GO:0016835">
    <property type="term" value="F:carbon-oxygen lyase activity"/>
    <property type="evidence" value="ECO:0007669"/>
    <property type="project" value="InterPro"/>
</dbReference>
<organism evidence="5 6">
    <name type="scientific">Cognatishimia activa</name>
    <dbReference type="NCBI Taxonomy" id="1715691"/>
    <lineage>
        <taxon>Bacteria</taxon>
        <taxon>Pseudomonadati</taxon>
        <taxon>Pseudomonadota</taxon>
        <taxon>Alphaproteobacteria</taxon>
        <taxon>Rhodobacterales</taxon>
        <taxon>Paracoccaceae</taxon>
        <taxon>Cognatishimia</taxon>
    </lineage>
</organism>
<sequence length="104" mass="11775">MTTLKSPQDCQNMQELREAIDGLDRHLVELLVARAGMIDRAIELKQINGWPARIPERVEEVVSKVKATSASVGLDPQLTEDLWRRLIDWSIAREAQVIKENAEA</sequence>